<evidence type="ECO:0000256" key="1">
    <source>
        <dbReference type="ARBA" id="ARBA00009091"/>
    </source>
</evidence>
<dbReference type="PANTHER" id="PTHR35089">
    <property type="entry name" value="CHAPERONE PROTEIN SKP"/>
    <property type="match status" value="1"/>
</dbReference>
<accession>A0ABS0A4E4</accession>
<dbReference type="PROSITE" id="PS51257">
    <property type="entry name" value="PROKAR_LIPOPROTEIN"/>
    <property type="match status" value="1"/>
</dbReference>
<keyword evidence="2" id="KW-0732">Signal</keyword>
<sequence length="188" mass="21444">MNKIITLVAILIIAASCQQSQKIAFIDNAKVYDEYQEKIDLEASITKRQEDFKKRTDSLAMAYQVEAAPLQAKFNKLSQQQQQTNPEIVAFSQKWQMIESQIKTQEQSLQEQLDNDLKNLDTHVEEFIATFAKKNNYTFVLGKNKSGAVIYGNESMDVTEMVIKELNIAYDGDAENKTENSSTTEEKE</sequence>
<proteinExistence type="inferred from homology"/>
<dbReference type="InterPro" id="IPR024930">
    <property type="entry name" value="Skp_dom_sf"/>
</dbReference>
<dbReference type="PANTHER" id="PTHR35089:SF1">
    <property type="entry name" value="CHAPERONE PROTEIN SKP"/>
    <property type="match status" value="1"/>
</dbReference>
<reference evidence="3 4" key="1">
    <citation type="submission" date="2020-11" db="EMBL/GenBank/DDBJ databases">
        <title>P. mediterranea TC4 genome.</title>
        <authorList>
            <person name="Molmeret M."/>
        </authorList>
    </citation>
    <scope>NUCLEOTIDE SEQUENCE [LARGE SCALE GENOMIC DNA]</scope>
    <source>
        <strain evidence="3 4">TC4</strain>
    </source>
</reference>
<gene>
    <name evidence="3" type="ORF">FNJ87_05285</name>
</gene>
<dbReference type="Pfam" id="PF03938">
    <property type="entry name" value="OmpH"/>
    <property type="match status" value="1"/>
</dbReference>
<comment type="similarity">
    <text evidence="1">Belongs to the Skp family.</text>
</comment>
<name>A0ABS0A4E4_9FLAO</name>
<organism evidence="3 4">
    <name type="scientific">Nonlabens mediterrranea</name>
    <dbReference type="NCBI Taxonomy" id="1419947"/>
    <lineage>
        <taxon>Bacteria</taxon>
        <taxon>Pseudomonadati</taxon>
        <taxon>Bacteroidota</taxon>
        <taxon>Flavobacteriia</taxon>
        <taxon>Flavobacteriales</taxon>
        <taxon>Flavobacteriaceae</taxon>
        <taxon>Nonlabens</taxon>
    </lineage>
</organism>
<protein>
    <submittedName>
        <fullName evidence="3">OmpH family outer membrane protein</fullName>
    </submittedName>
</protein>
<evidence type="ECO:0000313" key="4">
    <source>
        <dbReference type="Proteomes" id="UP001194729"/>
    </source>
</evidence>
<evidence type="ECO:0000313" key="3">
    <source>
        <dbReference type="EMBL" id="MBF4983769.1"/>
    </source>
</evidence>
<keyword evidence="4" id="KW-1185">Reference proteome</keyword>
<dbReference type="Proteomes" id="UP001194729">
    <property type="component" value="Unassembled WGS sequence"/>
</dbReference>
<dbReference type="InterPro" id="IPR005632">
    <property type="entry name" value="Chaperone_Skp"/>
</dbReference>
<dbReference type="EMBL" id="JADKYU010000275">
    <property type="protein sequence ID" value="MBF4983769.1"/>
    <property type="molecule type" value="Genomic_DNA"/>
</dbReference>
<dbReference type="Gene3D" id="3.30.910.20">
    <property type="entry name" value="Skp domain"/>
    <property type="match status" value="1"/>
</dbReference>
<dbReference type="SMART" id="SM00935">
    <property type="entry name" value="OmpH"/>
    <property type="match status" value="1"/>
</dbReference>
<comment type="caution">
    <text evidence="3">The sequence shown here is derived from an EMBL/GenBank/DDBJ whole genome shotgun (WGS) entry which is preliminary data.</text>
</comment>
<evidence type="ECO:0000256" key="2">
    <source>
        <dbReference type="ARBA" id="ARBA00022729"/>
    </source>
</evidence>
<dbReference type="SUPFAM" id="SSF111384">
    <property type="entry name" value="OmpH-like"/>
    <property type="match status" value="1"/>
</dbReference>